<dbReference type="Gene3D" id="3.40.190.200">
    <property type="match status" value="1"/>
</dbReference>
<sequence>MIISTVPGPVAYPLIASTMKRHDFEIKFEKVPNADVYLDAIPILGKVDYVLLSKLLIITPKIGKKIAVWKKGSANDILLQLLVKLYNISPQVVYTDNPFEVQKLYQDGEVDSALVTVGVTTKGVFIEDLFKSKGVMLPGICGAKGENEDFSSVYKEGIDLFNENPEEVSEYIADNLPIPRPSSFIERIFKNAEYKVERVNFNFDELKNGILHDTSSLY</sequence>
<dbReference type="InterPro" id="IPR024533">
    <property type="entry name" value="DUF3834"/>
</dbReference>
<comment type="caution">
    <text evidence="1">The sequence shown here is derived from an EMBL/GenBank/DDBJ whole genome shotgun (WGS) entry which is preliminary data.</text>
</comment>
<gene>
    <name evidence="1" type="ORF">HA332_13275</name>
</gene>
<evidence type="ECO:0000313" key="2">
    <source>
        <dbReference type="Proteomes" id="UP000646844"/>
    </source>
</evidence>
<dbReference type="OMA" id="RGGANHI"/>
<dbReference type="Pfam" id="PF12916">
    <property type="entry name" value="DUF3834"/>
    <property type="match status" value="1"/>
</dbReference>
<proteinExistence type="predicted"/>
<reference evidence="1" key="1">
    <citation type="journal article" date="2020" name="bioRxiv">
        <title>A rank-normalized archaeal taxonomy based on genome phylogeny resolves widespread incomplete and uneven classifications.</title>
        <authorList>
            <person name="Rinke C."/>
            <person name="Chuvochina M."/>
            <person name="Mussig A.J."/>
            <person name="Chaumeil P.-A."/>
            <person name="Waite D.W."/>
            <person name="Whitman W.B."/>
            <person name="Parks D.H."/>
            <person name="Hugenholtz P."/>
        </authorList>
    </citation>
    <scope>NUCLEOTIDE SEQUENCE</scope>
    <source>
        <strain evidence="1">UBA8838</strain>
    </source>
</reference>
<accession>A0A832TJK0</accession>
<dbReference type="Proteomes" id="UP000646844">
    <property type="component" value="Unassembled WGS sequence"/>
</dbReference>
<organism evidence="1 2">
    <name type="scientific">Sulfurisphaera tokodaii</name>
    <dbReference type="NCBI Taxonomy" id="111955"/>
    <lineage>
        <taxon>Archaea</taxon>
        <taxon>Thermoproteota</taxon>
        <taxon>Thermoprotei</taxon>
        <taxon>Sulfolobales</taxon>
        <taxon>Sulfolobaceae</taxon>
        <taxon>Sulfurisphaera</taxon>
    </lineage>
</organism>
<dbReference type="AlphaFoldDB" id="A0A832TJK0"/>
<name>A0A832TJK0_9CREN</name>
<protein>
    <submittedName>
        <fullName evidence="1">DUF3834 domain-containing protein</fullName>
    </submittedName>
</protein>
<evidence type="ECO:0000313" key="1">
    <source>
        <dbReference type="EMBL" id="HII75301.1"/>
    </source>
</evidence>
<dbReference type="RefSeq" id="WP_010980592.1">
    <property type="nucleotide sequence ID" value="NZ_BAABQO010000015.1"/>
</dbReference>
<dbReference type="GeneID" id="1460590"/>
<dbReference type="EMBL" id="DUJO01000059">
    <property type="protein sequence ID" value="HII75301.1"/>
    <property type="molecule type" value="Genomic_DNA"/>
</dbReference>
<dbReference type="SUPFAM" id="SSF53850">
    <property type="entry name" value="Periplasmic binding protein-like II"/>
    <property type="match status" value="1"/>
</dbReference>